<dbReference type="AlphaFoldDB" id="A0A225UJZ8"/>
<evidence type="ECO:0000313" key="2">
    <source>
        <dbReference type="Proteomes" id="UP000198211"/>
    </source>
</evidence>
<proteinExistence type="predicted"/>
<keyword evidence="2" id="KW-1185">Reference proteome</keyword>
<dbReference type="Proteomes" id="UP000198211">
    <property type="component" value="Unassembled WGS sequence"/>
</dbReference>
<comment type="caution">
    <text evidence="1">The sequence shown here is derived from an EMBL/GenBank/DDBJ whole genome shotgun (WGS) entry which is preliminary data.</text>
</comment>
<evidence type="ECO:0000313" key="1">
    <source>
        <dbReference type="EMBL" id="OWY93454.1"/>
    </source>
</evidence>
<protein>
    <submittedName>
        <fullName evidence="1">Uncharacterized protein</fullName>
    </submittedName>
</protein>
<organism evidence="1 2">
    <name type="scientific">Phytophthora megakarya</name>
    <dbReference type="NCBI Taxonomy" id="4795"/>
    <lineage>
        <taxon>Eukaryota</taxon>
        <taxon>Sar</taxon>
        <taxon>Stramenopiles</taxon>
        <taxon>Oomycota</taxon>
        <taxon>Peronosporomycetes</taxon>
        <taxon>Peronosporales</taxon>
        <taxon>Peronosporaceae</taxon>
        <taxon>Phytophthora</taxon>
    </lineage>
</organism>
<accession>A0A225UJZ8</accession>
<reference evidence="2" key="1">
    <citation type="submission" date="2017-03" db="EMBL/GenBank/DDBJ databases">
        <title>Phytopthora megakarya and P. palmivora, two closely related causual agents of cacao black pod achieved similar genome size and gene model numbers by different mechanisms.</title>
        <authorList>
            <person name="Ali S."/>
            <person name="Shao J."/>
            <person name="Larry D.J."/>
            <person name="Kronmiller B."/>
            <person name="Shen D."/>
            <person name="Strem M.D."/>
            <person name="Melnick R.L."/>
            <person name="Guiltinan M.J."/>
            <person name="Tyler B.M."/>
            <person name="Meinhardt L.W."/>
            <person name="Bailey B.A."/>
        </authorList>
    </citation>
    <scope>NUCLEOTIDE SEQUENCE [LARGE SCALE GENOMIC DNA]</scope>
    <source>
        <strain evidence="2">zdho120</strain>
    </source>
</reference>
<sequence>MQNGLDRGAISVEASVTAVEIEQHAGWTSTKLRTISQVGTFVPLRHSVQQTWMLRCYFTTSSLATTRGCQLQQLEAKDGKWRQMFGRMISVAPNNSERFICVCRCAMSLDRHHLKTFELLTGHVTIYFKVLHKQEDYWRLMMNGTIVWKKQVSTRCQGNFDIFSS</sequence>
<gene>
    <name evidence="1" type="ORF">PHMEG_00037154</name>
</gene>
<dbReference type="EMBL" id="NBNE01016066">
    <property type="protein sequence ID" value="OWY93454.1"/>
    <property type="molecule type" value="Genomic_DNA"/>
</dbReference>
<name>A0A225UJZ8_9STRA</name>